<proteinExistence type="predicted"/>
<evidence type="ECO:0000256" key="1">
    <source>
        <dbReference type="SAM" id="MobiDB-lite"/>
    </source>
</evidence>
<dbReference type="Pfam" id="PF17667">
    <property type="entry name" value="Pkinase_fungal"/>
    <property type="match status" value="1"/>
</dbReference>
<dbReference type="InterPro" id="IPR040976">
    <property type="entry name" value="Pkinase_fungal"/>
</dbReference>
<dbReference type="OrthoDB" id="5584477at2759"/>
<sequence length="263" mass="30258">MREFATATHPERQPQASGRMGRALVSRSYRKLEAADSIGDFLTIFADAVRAHHRTWEKYCVLHRNISTSSIMWYRDGGQVLGVLCDFDTDASATANELHHNADVRPFMAMDLLRREEGDKAVPHLYRHELEAFFYVFEYVCAVWNPNKKKFDHLYEWERGSLADIAVQKARFLMEPEIHGKIFGKAHPALAALVTSPSRHLLFYSHYRVFEHQHQLHIGIRHLRELGGAVCVDRSMLETGIFGACFTVPEMTYENFMYILGAP</sequence>
<name>A0A165RLM5_9APHY</name>
<dbReference type="PANTHER" id="PTHR38248:SF2">
    <property type="entry name" value="FUNK1 11"/>
    <property type="match status" value="1"/>
</dbReference>
<reference evidence="3 4" key="1">
    <citation type="journal article" date="2016" name="Mol. Biol. Evol.">
        <title>Comparative Genomics of Early-Diverging Mushroom-Forming Fungi Provides Insights into the Origins of Lignocellulose Decay Capabilities.</title>
        <authorList>
            <person name="Nagy L.G."/>
            <person name="Riley R."/>
            <person name="Tritt A."/>
            <person name="Adam C."/>
            <person name="Daum C."/>
            <person name="Floudas D."/>
            <person name="Sun H."/>
            <person name="Yadav J.S."/>
            <person name="Pangilinan J."/>
            <person name="Larsson K.H."/>
            <person name="Matsuura K."/>
            <person name="Barry K."/>
            <person name="Labutti K."/>
            <person name="Kuo R."/>
            <person name="Ohm R.A."/>
            <person name="Bhattacharya S.S."/>
            <person name="Shirouzu T."/>
            <person name="Yoshinaga Y."/>
            <person name="Martin F.M."/>
            <person name="Grigoriev I.V."/>
            <person name="Hibbett D.S."/>
        </authorList>
    </citation>
    <scope>NUCLEOTIDE SEQUENCE [LARGE SCALE GENOMIC DNA]</scope>
    <source>
        <strain evidence="3 4">L-15889</strain>
    </source>
</reference>
<protein>
    <recommendedName>
        <fullName evidence="2">Fungal-type protein kinase domain-containing protein</fullName>
    </recommendedName>
</protein>
<dbReference type="PANTHER" id="PTHR38248">
    <property type="entry name" value="FUNK1 6"/>
    <property type="match status" value="1"/>
</dbReference>
<dbReference type="STRING" id="1314783.A0A165RLM5"/>
<organism evidence="3 4">
    <name type="scientific">Daedalea quercina L-15889</name>
    <dbReference type="NCBI Taxonomy" id="1314783"/>
    <lineage>
        <taxon>Eukaryota</taxon>
        <taxon>Fungi</taxon>
        <taxon>Dikarya</taxon>
        <taxon>Basidiomycota</taxon>
        <taxon>Agaricomycotina</taxon>
        <taxon>Agaricomycetes</taxon>
        <taxon>Polyporales</taxon>
        <taxon>Fomitopsis</taxon>
    </lineage>
</organism>
<dbReference type="EMBL" id="KV429048">
    <property type="protein sequence ID" value="KZT70916.1"/>
    <property type="molecule type" value="Genomic_DNA"/>
</dbReference>
<gene>
    <name evidence="3" type="ORF">DAEQUDRAFT_756013</name>
</gene>
<feature type="region of interest" description="Disordered" evidence="1">
    <location>
        <begin position="1"/>
        <end position="20"/>
    </location>
</feature>
<dbReference type="AlphaFoldDB" id="A0A165RLM5"/>
<evidence type="ECO:0000259" key="2">
    <source>
        <dbReference type="Pfam" id="PF17667"/>
    </source>
</evidence>
<evidence type="ECO:0000313" key="3">
    <source>
        <dbReference type="EMBL" id="KZT70916.1"/>
    </source>
</evidence>
<dbReference type="Proteomes" id="UP000076727">
    <property type="component" value="Unassembled WGS sequence"/>
</dbReference>
<keyword evidence="4" id="KW-1185">Reference proteome</keyword>
<feature type="domain" description="Fungal-type protein kinase" evidence="2">
    <location>
        <begin position="10"/>
        <end position="141"/>
    </location>
</feature>
<accession>A0A165RLM5</accession>
<evidence type="ECO:0000313" key="4">
    <source>
        <dbReference type="Proteomes" id="UP000076727"/>
    </source>
</evidence>